<feature type="non-terminal residue" evidence="1">
    <location>
        <position position="263"/>
    </location>
</feature>
<dbReference type="Proteomes" id="UP000308600">
    <property type="component" value="Unassembled WGS sequence"/>
</dbReference>
<dbReference type="EMBL" id="ML208280">
    <property type="protein sequence ID" value="TFK72877.1"/>
    <property type="molecule type" value="Genomic_DNA"/>
</dbReference>
<feature type="non-terminal residue" evidence="1">
    <location>
        <position position="1"/>
    </location>
</feature>
<sequence>ALSFRMERNKNLCHDIMLSLQSMLETHHRYALEYKHAFELIPPDSPNYEIRLRVLQDTDRRRYNLPTGQEVAAILPGDGSATEHRDIVLRYRLPDGKNFTRIHEGHPAYAPLHYVLLFPYGDHGWNYDLRLRDPSKESPGRLSLTRYTAYRIHDRRDEFPTIQRGGRLFQQYLVDMWAAAEQTRLSYLRHHQSDLRASLYSGLDDALSNVDRDVSLDNLGTRYVLPSSHIGSPRHMQQRYQDGMAIARYYRKIDLFITVTANP</sequence>
<evidence type="ECO:0000313" key="2">
    <source>
        <dbReference type="Proteomes" id="UP000308600"/>
    </source>
</evidence>
<keyword evidence="2" id="KW-1185">Reference proteome</keyword>
<protein>
    <submittedName>
        <fullName evidence="1">Uncharacterized protein</fullName>
    </submittedName>
</protein>
<name>A0ACD3B7A9_9AGAR</name>
<proteinExistence type="predicted"/>
<reference evidence="1 2" key="1">
    <citation type="journal article" date="2019" name="Nat. Ecol. Evol.">
        <title>Megaphylogeny resolves global patterns of mushroom evolution.</title>
        <authorList>
            <person name="Varga T."/>
            <person name="Krizsan K."/>
            <person name="Foldi C."/>
            <person name="Dima B."/>
            <person name="Sanchez-Garcia M."/>
            <person name="Sanchez-Ramirez S."/>
            <person name="Szollosi G.J."/>
            <person name="Szarkandi J.G."/>
            <person name="Papp V."/>
            <person name="Albert L."/>
            <person name="Andreopoulos W."/>
            <person name="Angelini C."/>
            <person name="Antonin V."/>
            <person name="Barry K.W."/>
            <person name="Bougher N.L."/>
            <person name="Buchanan P."/>
            <person name="Buyck B."/>
            <person name="Bense V."/>
            <person name="Catcheside P."/>
            <person name="Chovatia M."/>
            <person name="Cooper J."/>
            <person name="Damon W."/>
            <person name="Desjardin D."/>
            <person name="Finy P."/>
            <person name="Geml J."/>
            <person name="Haridas S."/>
            <person name="Hughes K."/>
            <person name="Justo A."/>
            <person name="Karasinski D."/>
            <person name="Kautmanova I."/>
            <person name="Kiss B."/>
            <person name="Kocsube S."/>
            <person name="Kotiranta H."/>
            <person name="LaButti K.M."/>
            <person name="Lechner B.E."/>
            <person name="Liimatainen K."/>
            <person name="Lipzen A."/>
            <person name="Lukacs Z."/>
            <person name="Mihaltcheva S."/>
            <person name="Morgado L.N."/>
            <person name="Niskanen T."/>
            <person name="Noordeloos M.E."/>
            <person name="Ohm R.A."/>
            <person name="Ortiz-Santana B."/>
            <person name="Ovrebo C."/>
            <person name="Racz N."/>
            <person name="Riley R."/>
            <person name="Savchenko A."/>
            <person name="Shiryaev A."/>
            <person name="Soop K."/>
            <person name="Spirin V."/>
            <person name="Szebenyi C."/>
            <person name="Tomsovsky M."/>
            <person name="Tulloss R.E."/>
            <person name="Uehling J."/>
            <person name="Grigoriev I.V."/>
            <person name="Vagvolgyi C."/>
            <person name="Papp T."/>
            <person name="Martin F.M."/>
            <person name="Miettinen O."/>
            <person name="Hibbett D.S."/>
            <person name="Nagy L.G."/>
        </authorList>
    </citation>
    <scope>NUCLEOTIDE SEQUENCE [LARGE SCALE GENOMIC DNA]</scope>
    <source>
        <strain evidence="1 2">NL-1719</strain>
    </source>
</reference>
<gene>
    <name evidence="1" type="ORF">BDN72DRAFT_748605</name>
</gene>
<organism evidence="1 2">
    <name type="scientific">Pluteus cervinus</name>
    <dbReference type="NCBI Taxonomy" id="181527"/>
    <lineage>
        <taxon>Eukaryota</taxon>
        <taxon>Fungi</taxon>
        <taxon>Dikarya</taxon>
        <taxon>Basidiomycota</taxon>
        <taxon>Agaricomycotina</taxon>
        <taxon>Agaricomycetes</taxon>
        <taxon>Agaricomycetidae</taxon>
        <taxon>Agaricales</taxon>
        <taxon>Pluteineae</taxon>
        <taxon>Pluteaceae</taxon>
        <taxon>Pluteus</taxon>
    </lineage>
</organism>
<evidence type="ECO:0000313" key="1">
    <source>
        <dbReference type="EMBL" id="TFK72877.1"/>
    </source>
</evidence>
<accession>A0ACD3B7A9</accession>